<keyword evidence="2 7" id="KW-0813">Transport</keyword>
<dbReference type="PANTHER" id="PTHR43163:SF6">
    <property type="entry name" value="DIPEPTIDE TRANSPORT SYSTEM PERMEASE PROTEIN DPPB-RELATED"/>
    <property type="match status" value="1"/>
</dbReference>
<reference evidence="9 10" key="1">
    <citation type="submission" date="2019-03" db="EMBL/GenBank/DDBJ databases">
        <title>Genomic Encyclopedia of Type Strains, Phase IV (KMG-IV): sequencing the most valuable type-strain genomes for metagenomic binning, comparative biology and taxonomic classification.</title>
        <authorList>
            <person name="Goeker M."/>
        </authorList>
    </citation>
    <scope>NUCLEOTIDE SEQUENCE [LARGE SCALE GENOMIC DNA]</scope>
    <source>
        <strain evidence="9 10">DSM 44684</strain>
    </source>
</reference>
<dbReference type="InterPro" id="IPR000515">
    <property type="entry name" value="MetI-like"/>
</dbReference>
<dbReference type="Proteomes" id="UP000294856">
    <property type="component" value="Unassembled WGS sequence"/>
</dbReference>
<evidence type="ECO:0000256" key="1">
    <source>
        <dbReference type="ARBA" id="ARBA00004651"/>
    </source>
</evidence>
<proteinExistence type="inferred from homology"/>
<dbReference type="OrthoDB" id="9778910at2"/>
<keyword evidence="5 7" id="KW-1133">Transmembrane helix</keyword>
<feature type="transmembrane region" description="Helical" evidence="7">
    <location>
        <begin position="9"/>
        <end position="30"/>
    </location>
</feature>
<feature type="transmembrane region" description="Helical" evidence="7">
    <location>
        <begin position="282"/>
        <end position="304"/>
    </location>
</feature>
<comment type="caution">
    <text evidence="9">The sequence shown here is derived from an EMBL/GenBank/DDBJ whole genome shotgun (WGS) entry which is preliminary data.</text>
</comment>
<evidence type="ECO:0000256" key="7">
    <source>
        <dbReference type="RuleBase" id="RU363032"/>
    </source>
</evidence>
<dbReference type="CDD" id="cd06261">
    <property type="entry name" value="TM_PBP2"/>
    <property type="match status" value="1"/>
</dbReference>
<comment type="similarity">
    <text evidence="7">Belongs to the binding-protein-dependent transport system permease family.</text>
</comment>
<keyword evidence="4 7" id="KW-0812">Transmembrane</keyword>
<dbReference type="Pfam" id="PF00528">
    <property type="entry name" value="BPD_transp_1"/>
    <property type="match status" value="1"/>
</dbReference>
<dbReference type="PROSITE" id="PS50928">
    <property type="entry name" value="ABC_TM1"/>
    <property type="match status" value="1"/>
</dbReference>
<evidence type="ECO:0000256" key="5">
    <source>
        <dbReference type="ARBA" id="ARBA00022989"/>
    </source>
</evidence>
<dbReference type="GO" id="GO:0055085">
    <property type="term" value="P:transmembrane transport"/>
    <property type="evidence" value="ECO:0007669"/>
    <property type="project" value="InterPro"/>
</dbReference>
<feature type="domain" description="ABC transmembrane type-1" evidence="8">
    <location>
        <begin position="100"/>
        <end position="301"/>
    </location>
</feature>
<feature type="transmembrane region" description="Helical" evidence="7">
    <location>
        <begin position="140"/>
        <end position="159"/>
    </location>
</feature>
<accession>A0A4R1FW91</accession>
<comment type="subcellular location">
    <subcellularLocation>
        <location evidence="1 7">Cell membrane</location>
        <topology evidence="1 7">Multi-pass membrane protein</topology>
    </subcellularLocation>
</comment>
<evidence type="ECO:0000313" key="10">
    <source>
        <dbReference type="Proteomes" id="UP000294856"/>
    </source>
</evidence>
<dbReference type="SUPFAM" id="SSF161098">
    <property type="entry name" value="MetI-like"/>
    <property type="match status" value="1"/>
</dbReference>
<name>A0A4R1FW91_9NOCA</name>
<feature type="transmembrane region" description="Helical" evidence="7">
    <location>
        <begin position="179"/>
        <end position="198"/>
    </location>
</feature>
<evidence type="ECO:0000256" key="2">
    <source>
        <dbReference type="ARBA" id="ARBA00022448"/>
    </source>
</evidence>
<evidence type="ECO:0000313" key="9">
    <source>
        <dbReference type="EMBL" id="TCJ95631.1"/>
    </source>
</evidence>
<dbReference type="GO" id="GO:0005886">
    <property type="term" value="C:plasma membrane"/>
    <property type="evidence" value="ECO:0007669"/>
    <property type="project" value="UniProtKB-SubCell"/>
</dbReference>
<keyword evidence="10" id="KW-1185">Reference proteome</keyword>
<protein>
    <submittedName>
        <fullName evidence="9">Peptide/nickel transport system permease protein</fullName>
    </submittedName>
</protein>
<feature type="transmembrane region" description="Helical" evidence="7">
    <location>
        <begin position="104"/>
        <end position="128"/>
    </location>
</feature>
<gene>
    <name evidence="9" type="ORF">DFR71_4546</name>
</gene>
<dbReference type="Gene3D" id="1.10.3720.10">
    <property type="entry name" value="MetI-like"/>
    <property type="match status" value="1"/>
</dbReference>
<keyword evidence="3" id="KW-1003">Cell membrane</keyword>
<evidence type="ECO:0000256" key="6">
    <source>
        <dbReference type="ARBA" id="ARBA00023136"/>
    </source>
</evidence>
<keyword evidence="6 7" id="KW-0472">Membrane</keyword>
<dbReference type="STRING" id="1210063.GCA_001612665_03984"/>
<organism evidence="9 10">
    <name type="scientific">Nocardia alba</name>
    <dbReference type="NCBI Taxonomy" id="225051"/>
    <lineage>
        <taxon>Bacteria</taxon>
        <taxon>Bacillati</taxon>
        <taxon>Actinomycetota</taxon>
        <taxon>Actinomycetes</taxon>
        <taxon>Mycobacteriales</taxon>
        <taxon>Nocardiaceae</taxon>
        <taxon>Nocardia</taxon>
    </lineage>
</organism>
<dbReference type="AlphaFoldDB" id="A0A4R1FW91"/>
<evidence type="ECO:0000256" key="3">
    <source>
        <dbReference type="ARBA" id="ARBA00022475"/>
    </source>
</evidence>
<sequence>MVRYLLTRAGYAVAVVWLAYTFTFVAIELLPSDPITVYLSRISEGSTVDPTLVEAMKQYYGFDRPLPLRYLNQLWLLGHGNFGYSLNAARPVTERIGEVIAPTVTLAVSALTVALLLAASVVTVAVLATNATVRSLTRSVPALFSAIPTFWLGLVALQVLSFQLGVMTIFPDGSLLSQIVPAVVLGIPLSAPFTQVLLKSVDTAYQQPYVSVARAKGATERQVFFTHVVKAAAAPGLTMIGLATGTLLTGTVVTETVFSRSGVGKVLEEAVSRQDVALVQGFVLLSAVIFVTINLVVDLIYPLLDPRVTAVPRRKLAAGSANELTIGSAVPVPAVAAVPGQPTRSPS</sequence>
<evidence type="ECO:0000256" key="4">
    <source>
        <dbReference type="ARBA" id="ARBA00022692"/>
    </source>
</evidence>
<evidence type="ECO:0000259" key="8">
    <source>
        <dbReference type="PROSITE" id="PS50928"/>
    </source>
</evidence>
<dbReference type="PANTHER" id="PTHR43163">
    <property type="entry name" value="DIPEPTIDE TRANSPORT SYSTEM PERMEASE PROTEIN DPPB-RELATED"/>
    <property type="match status" value="1"/>
</dbReference>
<dbReference type="InterPro" id="IPR035906">
    <property type="entry name" value="MetI-like_sf"/>
</dbReference>
<dbReference type="EMBL" id="SMFR01000003">
    <property type="protein sequence ID" value="TCJ95631.1"/>
    <property type="molecule type" value="Genomic_DNA"/>
</dbReference>